<evidence type="ECO:0000313" key="1">
    <source>
        <dbReference type="EMBL" id="MDX8143298.1"/>
    </source>
</evidence>
<accession>A0ABU4UWY2</accession>
<dbReference type="RefSeq" id="WP_319975563.1">
    <property type="nucleotide sequence ID" value="NZ_JAXAVU010000007.1"/>
</dbReference>
<sequence>MSGSGRVAATPAFDEWRLPQPKPAVGISIAITDRRSGDLLVLRHRDADELVYFGQRGVRRSLTERSGVAVPPDGVFNGVGDRVAVGLCARVLVERPGPDAVATVAVDADVSVVVFLEYQGKAVPFGFRLSGRVAWQGKARAVLKTHVDTALGKVLYDVADQVLRVDLADGRAGPGGIFEVAVKQVFQRFDQNHRLKPFRENGLPDGSD</sequence>
<reference evidence="1 2" key="1">
    <citation type="submission" date="2023-11" db="EMBL/GenBank/DDBJ databases">
        <title>Lentzea sokolovensis, sp. nov., Lentzea kristufkii, sp. nov., and Lentzea miocenensis, sp. nov., rare actinobacteria from Sokolov Coal Basin, Miocene lacustrine sediment, Czech Republic.</title>
        <authorList>
            <person name="Lara A."/>
            <person name="Kotroba L."/>
            <person name="Nouioui I."/>
            <person name="Neumann-Schaal M."/>
            <person name="Mast Y."/>
            <person name="Chronakova A."/>
        </authorList>
    </citation>
    <scope>NUCLEOTIDE SEQUENCE [LARGE SCALE GENOMIC DNA]</scope>
    <source>
        <strain evidence="1 2">BCCO 10_0061</strain>
    </source>
</reference>
<keyword evidence="2" id="KW-1185">Reference proteome</keyword>
<gene>
    <name evidence="1" type="ORF">SK854_14310</name>
</gene>
<evidence type="ECO:0000313" key="2">
    <source>
        <dbReference type="Proteomes" id="UP001285352"/>
    </source>
</evidence>
<comment type="caution">
    <text evidence="1">The sequence shown here is derived from an EMBL/GenBank/DDBJ whole genome shotgun (WGS) entry which is preliminary data.</text>
</comment>
<dbReference type="EMBL" id="JAXAVU010000007">
    <property type="protein sequence ID" value="MDX8143298.1"/>
    <property type="molecule type" value="Genomic_DNA"/>
</dbReference>
<protein>
    <submittedName>
        <fullName evidence="1">Uncharacterized protein</fullName>
    </submittedName>
</protein>
<name>A0ABU4UWY2_9PSEU</name>
<proteinExistence type="predicted"/>
<organism evidence="1 2">
    <name type="scientific">Lentzea sokolovensis</name>
    <dbReference type="NCBI Taxonomy" id="3095429"/>
    <lineage>
        <taxon>Bacteria</taxon>
        <taxon>Bacillati</taxon>
        <taxon>Actinomycetota</taxon>
        <taxon>Actinomycetes</taxon>
        <taxon>Pseudonocardiales</taxon>
        <taxon>Pseudonocardiaceae</taxon>
        <taxon>Lentzea</taxon>
    </lineage>
</organism>
<reference evidence="1 2" key="2">
    <citation type="submission" date="2023-11" db="EMBL/GenBank/DDBJ databases">
        <authorList>
            <person name="Lara A.C."/>
            <person name="Chronakova A."/>
        </authorList>
    </citation>
    <scope>NUCLEOTIDE SEQUENCE [LARGE SCALE GENOMIC DNA]</scope>
    <source>
        <strain evidence="1 2">BCCO 10_0061</strain>
    </source>
</reference>
<dbReference type="Proteomes" id="UP001285352">
    <property type="component" value="Unassembled WGS sequence"/>
</dbReference>